<dbReference type="Gene3D" id="3.30.470.20">
    <property type="entry name" value="ATP-grasp fold, B domain"/>
    <property type="match status" value="1"/>
</dbReference>
<dbReference type="Pfam" id="PF01259">
    <property type="entry name" value="SAICAR_synt"/>
    <property type="match status" value="1"/>
</dbReference>
<proteinExistence type="inferred from homology"/>
<dbReference type="PANTHER" id="PTHR43700:SF1">
    <property type="entry name" value="PHOSPHORIBOSYLAMINOIMIDAZOLE-SUCCINOCARBOXAMIDE SYNTHASE"/>
    <property type="match status" value="1"/>
</dbReference>
<evidence type="ECO:0000256" key="6">
    <source>
        <dbReference type="HAMAP-Rule" id="MF_00137"/>
    </source>
</evidence>
<evidence type="ECO:0000256" key="3">
    <source>
        <dbReference type="ARBA" id="ARBA00022741"/>
    </source>
</evidence>
<comment type="similarity">
    <text evidence="6">Belongs to the SAICAR synthetase family.</text>
</comment>
<dbReference type="Gene3D" id="3.30.200.20">
    <property type="entry name" value="Phosphorylase Kinase, domain 1"/>
    <property type="match status" value="1"/>
</dbReference>
<dbReference type="PANTHER" id="PTHR43700">
    <property type="entry name" value="PHOSPHORIBOSYLAMINOIMIDAZOLE-SUCCINOCARBOXAMIDE SYNTHASE"/>
    <property type="match status" value="1"/>
</dbReference>
<reference evidence="8 9" key="1">
    <citation type="submission" date="2018-06" db="EMBL/GenBank/DDBJ databases">
        <title>Extensive metabolic versatility and redundancy in microbially diverse, dynamic hydrothermal sediments.</title>
        <authorList>
            <person name="Dombrowski N."/>
            <person name="Teske A."/>
            <person name="Baker B.J."/>
        </authorList>
    </citation>
    <scope>NUCLEOTIDE SEQUENCE [LARGE SCALE GENOMIC DNA]</scope>
    <source>
        <strain evidence="8">B51_G17</strain>
    </source>
</reference>
<evidence type="ECO:0000313" key="8">
    <source>
        <dbReference type="EMBL" id="RLG70994.1"/>
    </source>
</evidence>
<dbReference type="EC" id="6.3.2.6" evidence="6"/>
<dbReference type="GO" id="GO:0004639">
    <property type="term" value="F:phosphoribosylaminoimidazolesuccinocarboxamide synthase activity"/>
    <property type="evidence" value="ECO:0007669"/>
    <property type="project" value="UniProtKB-UniRule"/>
</dbReference>
<dbReference type="AlphaFoldDB" id="A0A497JIL6"/>
<evidence type="ECO:0000256" key="5">
    <source>
        <dbReference type="ARBA" id="ARBA00022840"/>
    </source>
</evidence>
<dbReference type="Proteomes" id="UP000278031">
    <property type="component" value="Unassembled WGS sequence"/>
</dbReference>
<dbReference type="InterPro" id="IPR028923">
    <property type="entry name" value="SAICAR_synt/ADE2_N"/>
</dbReference>
<dbReference type="UniPathway" id="UPA00074">
    <property type="reaction ID" value="UER00131"/>
</dbReference>
<evidence type="ECO:0000313" key="9">
    <source>
        <dbReference type="Proteomes" id="UP000278031"/>
    </source>
</evidence>
<comment type="pathway">
    <text evidence="1 6">Purine metabolism; IMP biosynthesis via de novo pathway; 5-amino-1-(5-phospho-D-ribosyl)imidazole-4-carboxamide from 5-amino-1-(5-phospho-D-ribosyl)imidazole-4-carboxylate: step 1/2.</text>
</comment>
<keyword evidence="5 6" id="KW-0067">ATP-binding</keyword>
<dbReference type="EMBL" id="QMWP01000017">
    <property type="protein sequence ID" value="RLG70994.1"/>
    <property type="molecule type" value="Genomic_DNA"/>
</dbReference>
<evidence type="ECO:0000256" key="4">
    <source>
        <dbReference type="ARBA" id="ARBA00022755"/>
    </source>
</evidence>
<protein>
    <recommendedName>
        <fullName evidence="6">Phosphoribosylaminoimidazole-succinocarboxamide synthase</fullName>
        <ecNumber evidence="6">6.3.2.6</ecNumber>
    </recommendedName>
    <alternativeName>
        <fullName evidence="6">SAICAR synthetase</fullName>
    </alternativeName>
</protein>
<dbReference type="GO" id="GO:0005524">
    <property type="term" value="F:ATP binding"/>
    <property type="evidence" value="ECO:0007669"/>
    <property type="project" value="UniProtKB-KW"/>
</dbReference>
<feature type="domain" description="SAICAR synthetase/ADE2 N-terminal" evidence="7">
    <location>
        <begin position="22"/>
        <end position="254"/>
    </location>
</feature>
<sequence length="318" mass="36613">MGSVKNLIIEKEPTANALGVGYFEFTDDYSVFDYGKMPDTIPGKGESLCKVASFNFKQIAKLLNIKTHFIEQVAPNKMKISLVRVIRDYNALKGEKNFLIPLEIIFRNSLPEGSSVFKRLSRGEITPQDLGLADYPKPGTKLEKPIVDFSTKLEEVDRYLKPNEAKELAKLTDGEFEKMKEITLSIDAWLTERAESLGLSHEDGKLEFAFDNNRELMVVDVFGTMDENRFSYNGFALSKQILRDYYKTTPWYKELEEAKNNGLEKSKWPSPPRLPQKLIEIVSNLYKGFAELWTGEKIWGVKSLDETIEEYYRWKDEL</sequence>
<organism evidence="8 9">
    <name type="scientific">Candidatus Iainarchaeum sp</name>
    <dbReference type="NCBI Taxonomy" id="3101447"/>
    <lineage>
        <taxon>Archaea</taxon>
        <taxon>Candidatus Iainarchaeota</taxon>
        <taxon>Candidatus Iainarchaeia</taxon>
        <taxon>Candidatus Iainarchaeales</taxon>
        <taxon>Candidatus Iainarchaeaceae</taxon>
        <taxon>Candidatus Iainarchaeum</taxon>
    </lineage>
</organism>
<comment type="catalytic activity">
    <reaction evidence="6">
        <text>5-amino-1-(5-phospho-D-ribosyl)imidazole-4-carboxylate + L-aspartate + ATP = (2S)-2-[5-amino-1-(5-phospho-beta-D-ribosyl)imidazole-4-carboxamido]succinate + ADP + phosphate + 2 H(+)</text>
        <dbReference type="Rhea" id="RHEA:22628"/>
        <dbReference type="ChEBI" id="CHEBI:15378"/>
        <dbReference type="ChEBI" id="CHEBI:29991"/>
        <dbReference type="ChEBI" id="CHEBI:30616"/>
        <dbReference type="ChEBI" id="CHEBI:43474"/>
        <dbReference type="ChEBI" id="CHEBI:58443"/>
        <dbReference type="ChEBI" id="CHEBI:77657"/>
        <dbReference type="ChEBI" id="CHEBI:456216"/>
        <dbReference type="EC" id="6.3.2.6"/>
    </reaction>
</comment>
<accession>A0A497JIL6</accession>
<keyword evidence="3 6" id="KW-0547">Nucleotide-binding</keyword>
<name>A0A497JIL6_9ARCH</name>
<comment type="caution">
    <text evidence="8">The sequence shown here is derived from an EMBL/GenBank/DDBJ whole genome shotgun (WGS) entry which is preliminary data.</text>
</comment>
<dbReference type="GO" id="GO:0005737">
    <property type="term" value="C:cytoplasm"/>
    <property type="evidence" value="ECO:0007669"/>
    <property type="project" value="TreeGrafter"/>
</dbReference>
<gene>
    <name evidence="6" type="primary">purC</name>
    <name evidence="8" type="ORF">DRO04_00760</name>
</gene>
<keyword evidence="2 6" id="KW-0436">Ligase</keyword>
<dbReference type="GO" id="GO:0006189">
    <property type="term" value="P:'de novo' IMP biosynthetic process"/>
    <property type="evidence" value="ECO:0007669"/>
    <property type="project" value="UniProtKB-UniRule"/>
</dbReference>
<evidence type="ECO:0000259" key="7">
    <source>
        <dbReference type="Pfam" id="PF01259"/>
    </source>
</evidence>
<evidence type="ECO:0000256" key="1">
    <source>
        <dbReference type="ARBA" id="ARBA00004672"/>
    </source>
</evidence>
<evidence type="ECO:0000256" key="2">
    <source>
        <dbReference type="ARBA" id="ARBA00022598"/>
    </source>
</evidence>
<dbReference type="HAMAP" id="MF_00137">
    <property type="entry name" value="SAICAR_synth"/>
    <property type="match status" value="1"/>
</dbReference>
<dbReference type="SUPFAM" id="SSF56104">
    <property type="entry name" value="SAICAR synthase-like"/>
    <property type="match status" value="1"/>
</dbReference>
<keyword evidence="4 6" id="KW-0658">Purine biosynthesis</keyword>